<dbReference type="EMBL" id="MZGV01000002">
    <property type="protein sequence ID" value="OPJ64809.1"/>
    <property type="molecule type" value="Genomic_DNA"/>
</dbReference>
<evidence type="ECO:0000259" key="1">
    <source>
        <dbReference type="PROSITE" id="PS50943"/>
    </source>
</evidence>
<dbReference type="InterPro" id="IPR010982">
    <property type="entry name" value="Lambda_DNA-bd_dom_sf"/>
</dbReference>
<dbReference type="PROSITE" id="PS50943">
    <property type="entry name" value="HTH_CROC1"/>
    <property type="match status" value="1"/>
</dbReference>
<dbReference type="RefSeq" id="WP_079421823.1">
    <property type="nucleotide sequence ID" value="NZ_MZGV01000002.1"/>
</dbReference>
<evidence type="ECO:0000313" key="3">
    <source>
        <dbReference type="Proteomes" id="UP000190080"/>
    </source>
</evidence>
<dbReference type="SMART" id="SM00530">
    <property type="entry name" value="HTH_XRE"/>
    <property type="match status" value="1"/>
</dbReference>
<feature type="domain" description="HTH cro/C1-type" evidence="1">
    <location>
        <begin position="38"/>
        <end position="93"/>
    </location>
</feature>
<proteinExistence type="predicted"/>
<dbReference type="Proteomes" id="UP000190080">
    <property type="component" value="Unassembled WGS sequence"/>
</dbReference>
<dbReference type="SUPFAM" id="SSF47413">
    <property type="entry name" value="lambda repressor-like DNA-binding domains"/>
    <property type="match status" value="1"/>
</dbReference>
<dbReference type="STRING" id="1450648.CLORY_03180"/>
<gene>
    <name evidence="2" type="ORF">CLORY_03180</name>
</gene>
<organism evidence="2 3">
    <name type="scientific">Clostridium oryzae</name>
    <dbReference type="NCBI Taxonomy" id="1450648"/>
    <lineage>
        <taxon>Bacteria</taxon>
        <taxon>Bacillati</taxon>
        <taxon>Bacillota</taxon>
        <taxon>Clostridia</taxon>
        <taxon>Eubacteriales</taxon>
        <taxon>Clostridiaceae</taxon>
        <taxon>Clostridium</taxon>
    </lineage>
</organism>
<dbReference type="OrthoDB" id="428540at2"/>
<reference evidence="2 3" key="1">
    <citation type="submission" date="2017-03" db="EMBL/GenBank/DDBJ databases">
        <title>Genome sequence of Clostridium oryzae DSM 28571.</title>
        <authorList>
            <person name="Poehlein A."/>
            <person name="Daniel R."/>
        </authorList>
    </citation>
    <scope>NUCLEOTIDE SEQUENCE [LARGE SCALE GENOMIC DNA]</scope>
    <source>
        <strain evidence="2 3">DSM 28571</strain>
    </source>
</reference>
<sequence length="94" mass="10925">MSKASVDFSVIKEELMRDSEFKEEYDKLKPRYELISEVIKSRRKLNLTQEELASRMGTQKSNICRLESGNYNPSLDFLSNLAKGLGKEIHIELR</sequence>
<dbReference type="InterPro" id="IPR001387">
    <property type="entry name" value="Cro/C1-type_HTH"/>
</dbReference>
<dbReference type="Gene3D" id="1.10.260.40">
    <property type="entry name" value="lambda repressor-like DNA-binding domains"/>
    <property type="match status" value="1"/>
</dbReference>
<protein>
    <submittedName>
        <fullName evidence="2">Helix-turn-helix protein</fullName>
    </submittedName>
</protein>
<dbReference type="AlphaFoldDB" id="A0A1V4IY31"/>
<dbReference type="GO" id="GO:0003677">
    <property type="term" value="F:DNA binding"/>
    <property type="evidence" value="ECO:0007669"/>
    <property type="project" value="InterPro"/>
</dbReference>
<accession>A0A1V4IY31</accession>
<dbReference type="Pfam" id="PF01381">
    <property type="entry name" value="HTH_3"/>
    <property type="match status" value="1"/>
</dbReference>
<comment type="caution">
    <text evidence="2">The sequence shown here is derived from an EMBL/GenBank/DDBJ whole genome shotgun (WGS) entry which is preliminary data.</text>
</comment>
<dbReference type="CDD" id="cd00093">
    <property type="entry name" value="HTH_XRE"/>
    <property type="match status" value="1"/>
</dbReference>
<keyword evidence="3" id="KW-1185">Reference proteome</keyword>
<evidence type="ECO:0000313" key="2">
    <source>
        <dbReference type="EMBL" id="OPJ64809.1"/>
    </source>
</evidence>
<name>A0A1V4IY31_9CLOT</name>